<reference evidence="2" key="1">
    <citation type="submission" date="2021-06" db="EMBL/GenBank/DDBJ databases">
        <authorList>
            <person name="Kallberg Y."/>
            <person name="Tangrot J."/>
            <person name="Rosling A."/>
        </authorList>
    </citation>
    <scope>NUCLEOTIDE SEQUENCE</scope>
    <source>
        <strain evidence="2">CL551</strain>
    </source>
</reference>
<dbReference type="AlphaFoldDB" id="A0A9N9G7R1"/>
<accession>A0A9N9G7R1</accession>
<organism evidence="2 3">
    <name type="scientific">Acaulospora morrowiae</name>
    <dbReference type="NCBI Taxonomy" id="94023"/>
    <lineage>
        <taxon>Eukaryota</taxon>
        <taxon>Fungi</taxon>
        <taxon>Fungi incertae sedis</taxon>
        <taxon>Mucoromycota</taxon>
        <taxon>Glomeromycotina</taxon>
        <taxon>Glomeromycetes</taxon>
        <taxon>Diversisporales</taxon>
        <taxon>Acaulosporaceae</taxon>
        <taxon>Acaulospora</taxon>
    </lineage>
</organism>
<evidence type="ECO:0000256" key="1">
    <source>
        <dbReference type="SAM" id="MobiDB-lite"/>
    </source>
</evidence>
<gene>
    <name evidence="2" type="ORF">AMORRO_LOCUS7333</name>
</gene>
<name>A0A9N9G7R1_9GLOM</name>
<sequence length="91" mass="10573">MKENIISKLKLMQEGYSRTNSKTKSRKLKCDTNDMFPPKETTSVVTIKEQRIVAEIEKVEDDEREDESEGQLEVCKEKRKRYGNAGSNNEM</sequence>
<dbReference type="Proteomes" id="UP000789342">
    <property type="component" value="Unassembled WGS sequence"/>
</dbReference>
<dbReference type="EMBL" id="CAJVPV010005431">
    <property type="protein sequence ID" value="CAG8590723.1"/>
    <property type="molecule type" value="Genomic_DNA"/>
</dbReference>
<proteinExistence type="predicted"/>
<evidence type="ECO:0000313" key="3">
    <source>
        <dbReference type="Proteomes" id="UP000789342"/>
    </source>
</evidence>
<comment type="caution">
    <text evidence="2">The sequence shown here is derived from an EMBL/GenBank/DDBJ whole genome shotgun (WGS) entry which is preliminary data.</text>
</comment>
<feature type="region of interest" description="Disordered" evidence="1">
    <location>
        <begin position="16"/>
        <end position="35"/>
    </location>
</feature>
<keyword evidence="3" id="KW-1185">Reference proteome</keyword>
<evidence type="ECO:0000313" key="2">
    <source>
        <dbReference type="EMBL" id="CAG8590723.1"/>
    </source>
</evidence>
<protein>
    <submittedName>
        <fullName evidence="2">2936_t:CDS:1</fullName>
    </submittedName>
</protein>